<dbReference type="Pfam" id="PF03704">
    <property type="entry name" value="BTAD"/>
    <property type="match status" value="1"/>
</dbReference>
<protein>
    <submittedName>
        <fullName evidence="6">SARP family transcriptional regulator</fullName>
    </submittedName>
</protein>
<dbReference type="EMBL" id="BOMB01000051">
    <property type="protein sequence ID" value="GID16047.1"/>
    <property type="molecule type" value="Genomic_DNA"/>
</dbReference>
<dbReference type="InterPro" id="IPR005158">
    <property type="entry name" value="BTAD"/>
</dbReference>
<dbReference type="SMART" id="SM01043">
    <property type="entry name" value="BTAD"/>
    <property type="match status" value="1"/>
</dbReference>
<dbReference type="PANTHER" id="PTHR47691">
    <property type="entry name" value="REGULATOR-RELATED"/>
    <property type="match status" value="1"/>
</dbReference>
<dbReference type="InterPro" id="IPR036388">
    <property type="entry name" value="WH-like_DNA-bd_sf"/>
</dbReference>
<dbReference type="InterPro" id="IPR049945">
    <property type="entry name" value="AAA_22"/>
</dbReference>
<dbReference type="SMART" id="SM00862">
    <property type="entry name" value="Trans_reg_C"/>
    <property type="match status" value="1"/>
</dbReference>
<evidence type="ECO:0000259" key="4">
    <source>
        <dbReference type="SMART" id="SM00862"/>
    </source>
</evidence>
<gene>
    <name evidence="6" type="ORF">Aru02nite_69360</name>
</gene>
<dbReference type="GO" id="GO:0043531">
    <property type="term" value="F:ADP binding"/>
    <property type="evidence" value="ECO:0007669"/>
    <property type="project" value="InterPro"/>
</dbReference>
<evidence type="ECO:0000259" key="3">
    <source>
        <dbReference type="SMART" id="SM00382"/>
    </source>
</evidence>
<dbReference type="InterPro" id="IPR001867">
    <property type="entry name" value="OmpR/PhoB-type_DNA-bd"/>
</dbReference>
<dbReference type="InterPro" id="IPR011990">
    <property type="entry name" value="TPR-like_helical_dom_sf"/>
</dbReference>
<dbReference type="SUPFAM" id="SSF48452">
    <property type="entry name" value="TPR-like"/>
    <property type="match status" value="2"/>
</dbReference>
<dbReference type="SMART" id="SM00382">
    <property type="entry name" value="AAA"/>
    <property type="match status" value="1"/>
</dbReference>
<dbReference type="AlphaFoldDB" id="A0A8J3JGN7"/>
<evidence type="ECO:0000256" key="1">
    <source>
        <dbReference type="ARBA" id="ARBA00005820"/>
    </source>
</evidence>
<accession>A0A8J3JGN7</accession>
<feature type="domain" description="AAA+ ATPase" evidence="3">
    <location>
        <begin position="270"/>
        <end position="408"/>
    </location>
</feature>
<dbReference type="InterPro" id="IPR003593">
    <property type="entry name" value="AAA+_ATPase"/>
</dbReference>
<dbReference type="GO" id="GO:0000160">
    <property type="term" value="P:phosphorelay signal transduction system"/>
    <property type="evidence" value="ECO:0007669"/>
    <property type="project" value="InterPro"/>
</dbReference>
<dbReference type="Pfam" id="PF25872">
    <property type="entry name" value="HTH_77"/>
    <property type="match status" value="1"/>
</dbReference>
<dbReference type="GO" id="GO:0003677">
    <property type="term" value="F:DNA binding"/>
    <property type="evidence" value="ECO:0007669"/>
    <property type="project" value="UniProtKB-KW"/>
</dbReference>
<evidence type="ECO:0000259" key="5">
    <source>
        <dbReference type="SMART" id="SM01043"/>
    </source>
</evidence>
<proteinExistence type="inferred from homology"/>
<dbReference type="SUPFAM" id="SSF46894">
    <property type="entry name" value="C-terminal effector domain of the bipartite response regulators"/>
    <property type="match status" value="1"/>
</dbReference>
<evidence type="ECO:0000256" key="2">
    <source>
        <dbReference type="ARBA" id="ARBA00023125"/>
    </source>
</evidence>
<dbReference type="Gene3D" id="1.25.40.10">
    <property type="entry name" value="Tetratricopeptide repeat domain"/>
    <property type="match status" value="2"/>
</dbReference>
<comment type="similarity">
    <text evidence="1">Belongs to the AfsR/DnrI/RedD regulatory family.</text>
</comment>
<dbReference type="Proteomes" id="UP000612808">
    <property type="component" value="Unassembled WGS sequence"/>
</dbReference>
<feature type="domain" description="Bacterial transcriptional activator" evidence="5">
    <location>
        <begin position="92"/>
        <end position="237"/>
    </location>
</feature>
<dbReference type="GO" id="GO:0006355">
    <property type="term" value="P:regulation of DNA-templated transcription"/>
    <property type="evidence" value="ECO:0007669"/>
    <property type="project" value="InterPro"/>
</dbReference>
<evidence type="ECO:0000313" key="7">
    <source>
        <dbReference type="Proteomes" id="UP000612808"/>
    </source>
</evidence>
<dbReference type="Gene3D" id="1.10.10.10">
    <property type="entry name" value="Winged helix-like DNA-binding domain superfamily/Winged helix DNA-binding domain"/>
    <property type="match status" value="1"/>
</dbReference>
<organism evidence="6 7">
    <name type="scientific">Actinocatenispora rupis</name>
    <dbReference type="NCBI Taxonomy" id="519421"/>
    <lineage>
        <taxon>Bacteria</taxon>
        <taxon>Bacillati</taxon>
        <taxon>Actinomycetota</taxon>
        <taxon>Actinomycetes</taxon>
        <taxon>Micromonosporales</taxon>
        <taxon>Micromonosporaceae</taxon>
        <taxon>Actinocatenispora</taxon>
    </lineage>
</organism>
<evidence type="ECO:0000313" key="6">
    <source>
        <dbReference type="EMBL" id="GID16047.1"/>
    </source>
</evidence>
<dbReference type="InterPro" id="IPR027417">
    <property type="entry name" value="P-loop_NTPase"/>
</dbReference>
<dbReference type="InterPro" id="IPR058852">
    <property type="entry name" value="HTH_77"/>
</dbReference>
<dbReference type="SUPFAM" id="SSF52540">
    <property type="entry name" value="P-loop containing nucleoside triphosphate hydrolases"/>
    <property type="match status" value="1"/>
</dbReference>
<comment type="caution">
    <text evidence="6">The sequence shown here is derived from an EMBL/GenBank/DDBJ whole genome shotgun (WGS) entry which is preliminary data.</text>
</comment>
<reference evidence="6" key="1">
    <citation type="submission" date="2021-01" db="EMBL/GenBank/DDBJ databases">
        <title>Whole genome shotgun sequence of Actinocatenispora rupis NBRC 107355.</title>
        <authorList>
            <person name="Komaki H."/>
            <person name="Tamura T."/>
        </authorList>
    </citation>
    <scope>NUCLEOTIDE SEQUENCE</scope>
    <source>
        <strain evidence="6">NBRC 107355</strain>
    </source>
</reference>
<dbReference type="PANTHER" id="PTHR47691:SF3">
    <property type="entry name" value="HTH-TYPE TRANSCRIPTIONAL REGULATOR RV0890C-RELATED"/>
    <property type="match status" value="1"/>
</dbReference>
<dbReference type="RefSeq" id="WP_203664612.1">
    <property type="nucleotide sequence ID" value="NZ_BAAAZM010000026.1"/>
</dbReference>
<dbReference type="InterPro" id="IPR016032">
    <property type="entry name" value="Sig_transdc_resp-reg_C-effctor"/>
</dbReference>
<dbReference type="PRINTS" id="PR00364">
    <property type="entry name" value="DISEASERSIST"/>
</dbReference>
<dbReference type="Pfam" id="PF13401">
    <property type="entry name" value="AAA_22"/>
    <property type="match status" value="1"/>
</dbReference>
<keyword evidence="7" id="KW-1185">Reference proteome</keyword>
<keyword evidence="2" id="KW-0238">DNA-binding</keyword>
<feature type="domain" description="OmpR/PhoB-type" evidence="4">
    <location>
        <begin position="15"/>
        <end position="85"/>
    </location>
</feature>
<dbReference type="Gene3D" id="3.40.50.300">
    <property type="entry name" value="P-loop containing nucleotide triphosphate hydrolases"/>
    <property type="match status" value="1"/>
</dbReference>
<name>A0A8J3JGN7_9ACTN</name>
<sequence length="1044" mass="111097">MAFALTLLDGVRWRGEPVVGERPQALLAALAAAHCRAVPTDRLIEDVWGDDAPANANKALQVLVSRVRAAYGADAIVREDAGYRLGVPAGEVDALRLADLAQRVRRAVEAGDALPARELAAEITALTRALVSPADADGGALNVVRRTAAVHSAELAGPLGRALSATGDHEAALTWLAEAAARAPSDEAVLASLLRSEAAVRGTAAALDRYERHRTRLREQLGVDPGAALQRVHRDLLALDRPVREGLRYDATPLLGRAEDVRRLRALTRTARVVSIVGAGGLGKTRLAHVIGRDAEQPVVHVVELVGCTDPADLVAEVASALGVRDPVGARRPRSARSDVRARIAQHLASGPSLLILDNCEHLVDPVADLVAFLVATVDDLRVLTTTRAPLAIAPERAYQLGELDRTDAVELFRQRAVAARASVALDAAVVDDIVTRLDGLPLAIELAAAKVRVMSVEDIRRRLADRFALLRGGVRNAPDRHQTLLAVIDWSWNLLDEPERRALRWLSVFGDGVTLDTAESVLGDGALDAVQALVDQSLLVVTETTAGVRYRMLETVREYGRVRLAEAGEDAAAHDARRTWATRYAIAAYDDVFGPRQFAAMDALAAENVNLTDALRHALATTDPAAAVQLLAGLGAYWSVRGDHARVVALIDAVSVAVTGWRPPPELADATRAALTVLLYNAMISVDARTTPIRDLLVELGPDGAAEPRIRAMMTILLACSTTDPARTTARLADLADSPDRLVAAGALQWICHALENDGDPEGSIDAAERALALTRDEDGPWSSAILHAQLSGLHLQLGRHDEAVAHARASLPVLERLGAGDDLLQLRSSVAICALAAGQLDAAADELDRARAVSESDGVLGGAGSLRMCAAELDFARGARAAGLAGYREAVERMRAIRVPAGRALGMSPWIVHAEASALAAYAVHGDAGEGDDLYADCLRRAPEALSGQPLTDFPVAGTLLFGLGAWGLLRDALPAPDAVRLLALAERFRYIRAIPTMSWRNVEPCAERRAPGLIDALRAEYGDRRGPELLGEARDLVERLG</sequence>